<sequence length="163" mass="18216">MGAAAGSGHLEIVEWLRSELCTVKAMDGAVRGSHFEVVKWLHWNRCEGCSSRALECAVTIAISRWQNGCSRMIPSRTHSQCSRRMAFSYCEDAGTYWSKQTILHYTIEAITDGQFEMALFVYAAYQQRTTPDQALADVKKKLIAVEYTEVTTTYVNGPASCNS</sequence>
<reference evidence="1" key="1">
    <citation type="submission" date="2023-04" db="EMBL/GenBank/DDBJ databases">
        <title>Phytophthora lilii NBRC 32176.</title>
        <authorList>
            <person name="Ichikawa N."/>
            <person name="Sato H."/>
            <person name="Tonouchi N."/>
        </authorList>
    </citation>
    <scope>NUCLEOTIDE SEQUENCE</scope>
    <source>
        <strain evidence="1">NBRC 32176</strain>
    </source>
</reference>
<name>A0A9W6TB25_9STRA</name>
<dbReference type="OrthoDB" id="67499at2759"/>
<protein>
    <submittedName>
        <fullName evidence="1">Unnamed protein product</fullName>
    </submittedName>
</protein>
<dbReference type="InterPro" id="IPR052050">
    <property type="entry name" value="SecEffector_AnkRepeat"/>
</dbReference>
<comment type="caution">
    <text evidence="1">The sequence shown here is derived from an EMBL/GenBank/DDBJ whole genome shotgun (WGS) entry which is preliminary data.</text>
</comment>
<gene>
    <name evidence="1" type="ORF">Plil01_000074800</name>
</gene>
<proteinExistence type="predicted"/>
<accession>A0A9W6TB25</accession>
<evidence type="ECO:0000313" key="2">
    <source>
        <dbReference type="Proteomes" id="UP001165083"/>
    </source>
</evidence>
<organism evidence="1 2">
    <name type="scientific">Phytophthora lilii</name>
    <dbReference type="NCBI Taxonomy" id="2077276"/>
    <lineage>
        <taxon>Eukaryota</taxon>
        <taxon>Sar</taxon>
        <taxon>Stramenopiles</taxon>
        <taxon>Oomycota</taxon>
        <taxon>Peronosporomycetes</taxon>
        <taxon>Peronosporales</taxon>
        <taxon>Peronosporaceae</taxon>
        <taxon>Phytophthora</taxon>
    </lineage>
</organism>
<dbReference type="Proteomes" id="UP001165083">
    <property type="component" value="Unassembled WGS sequence"/>
</dbReference>
<dbReference type="PANTHER" id="PTHR46586:SF3">
    <property type="entry name" value="ANKYRIN REPEAT-CONTAINING PROTEIN"/>
    <property type="match status" value="1"/>
</dbReference>
<evidence type="ECO:0000313" key="1">
    <source>
        <dbReference type="EMBL" id="GMF09883.1"/>
    </source>
</evidence>
<dbReference type="PANTHER" id="PTHR46586">
    <property type="entry name" value="ANKYRIN REPEAT-CONTAINING PROTEIN"/>
    <property type="match status" value="1"/>
</dbReference>
<dbReference type="EMBL" id="BSXW01000021">
    <property type="protein sequence ID" value="GMF09883.1"/>
    <property type="molecule type" value="Genomic_DNA"/>
</dbReference>
<keyword evidence="2" id="KW-1185">Reference proteome</keyword>
<dbReference type="AlphaFoldDB" id="A0A9W6TB25"/>